<dbReference type="Proteomes" id="UP001165083">
    <property type="component" value="Unassembled WGS sequence"/>
</dbReference>
<organism evidence="4 5">
    <name type="scientific">Phytophthora lilii</name>
    <dbReference type="NCBI Taxonomy" id="2077276"/>
    <lineage>
        <taxon>Eukaryota</taxon>
        <taxon>Sar</taxon>
        <taxon>Stramenopiles</taxon>
        <taxon>Oomycota</taxon>
        <taxon>Peronosporomycetes</taxon>
        <taxon>Peronosporales</taxon>
        <taxon>Peronosporaceae</taxon>
        <taxon>Phytophthora</taxon>
    </lineage>
</organism>
<dbReference type="CDD" id="cd09272">
    <property type="entry name" value="RNase_HI_RT_Ty1"/>
    <property type="match status" value="1"/>
</dbReference>
<feature type="domain" description="Reverse transcriptase Ty1/copia-type" evidence="2">
    <location>
        <begin position="335"/>
        <end position="442"/>
    </location>
</feature>
<dbReference type="EMBL" id="BSXW01000637">
    <property type="protein sequence ID" value="GMF26969.1"/>
    <property type="molecule type" value="Genomic_DNA"/>
</dbReference>
<sequence length="723" mass="80142">MTAVHVVNRIPNSARPGVSPLEVLTGSKPVLDYLRVFGAKGFVPIDKVKRTKLDAKAHRCLFLGYAETSKAYRVWDLDDKRLVTSRSVVLDERAAHGYREVILDDGRVNNSKVVSTFDEDDMNMQRNRDDTPLTPSTEAMEIDETAEDEAADMEVDPIEPRGLQVVSAAFPIEGERREIPGIEIPAIMPQQPTRTADHRPRTATASLAPSVPHIAPTSSVPRIQHATHEETALVPQTTRHFADSSGDRLVFSGGSTKPQSLSYSAPRLLTYGDDPDSESGVPLLTDAPATTAQSDSDTDEPEPKRQRVDEYEIALAATDVPQRYAEAMQHLNLSIKVIGFKWVFAHRFGETGQIVRYKARLVPLGYLQTPGFDYFNTYSPVASTNTIRVFLAVCCNLDLIIGQFDVETAFLNGDLEEDVYMAPPLGIDIPEGMVCKLRRSLHQAGRDASLVFIILYVDDLLIGCKSDEIADKTRYELAETLKSLGEARYVLGMEIQYATKKGELLLRQSQFISKMLEKFGLAGCNPVRNPMALGQVLTPDDSHDAHRNPTEYRELVGSLLYVANATRPDISASLSTLSQFLDQPREMHWRAALRLLNKRQATVALSSAKAEYMALALKSQEVIWLRYLLAEMGYKIGKASTTYLDNKSAISIATNHGYTPRAKHIDLRAHFVRDHVEAGNVKLEHLPSSEQLPDYLTKAIPTPQLVKLREASGITSSTMPSAN</sequence>
<feature type="region of interest" description="Disordered" evidence="1">
    <location>
        <begin position="229"/>
        <end position="308"/>
    </location>
</feature>
<name>A0A9W6U7R9_9STRA</name>
<feature type="region of interest" description="Disordered" evidence="1">
    <location>
        <begin position="190"/>
        <end position="216"/>
    </location>
</feature>
<evidence type="ECO:0000313" key="4">
    <source>
        <dbReference type="EMBL" id="GMF26969.1"/>
    </source>
</evidence>
<gene>
    <name evidence="4" type="ORF">Plil01_001125600</name>
</gene>
<evidence type="ECO:0000259" key="3">
    <source>
        <dbReference type="Pfam" id="PF25597"/>
    </source>
</evidence>
<proteinExistence type="predicted"/>
<feature type="compositionally biased region" description="Polar residues" evidence="1">
    <location>
        <begin position="253"/>
        <end position="263"/>
    </location>
</feature>
<reference evidence="4" key="1">
    <citation type="submission" date="2023-04" db="EMBL/GenBank/DDBJ databases">
        <title>Phytophthora lilii NBRC 32176.</title>
        <authorList>
            <person name="Ichikawa N."/>
            <person name="Sato H."/>
            <person name="Tonouchi N."/>
        </authorList>
    </citation>
    <scope>NUCLEOTIDE SEQUENCE</scope>
    <source>
        <strain evidence="4">NBRC 32176</strain>
    </source>
</reference>
<protein>
    <submittedName>
        <fullName evidence="4">Unnamed protein product</fullName>
    </submittedName>
</protein>
<feature type="domain" description="Reverse transcriptase Ty1/copia-type" evidence="2">
    <location>
        <begin position="451"/>
        <end position="531"/>
    </location>
</feature>
<dbReference type="SUPFAM" id="SSF56672">
    <property type="entry name" value="DNA/RNA polymerases"/>
    <property type="match status" value="1"/>
</dbReference>
<evidence type="ECO:0000259" key="2">
    <source>
        <dbReference type="Pfam" id="PF07727"/>
    </source>
</evidence>
<dbReference type="OrthoDB" id="125229at2759"/>
<dbReference type="Pfam" id="PF07727">
    <property type="entry name" value="RVT_2"/>
    <property type="match status" value="2"/>
</dbReference>
<dbReference type="InterPro" id="IPR013103">
    <property type="entry name" value="RVT_2"/>
</dbReference>
<feature type="domain" description="Retroviral polymerase SH3-like" evidence="3">
    <location>
        <begin position="41"/>
        <end position="95"/>
    </location>
</feature>
<evidence type="ECO:0000313" key="5">
    <source>
        <dbReference type="Proteomes" id="UP001165083"/>
    </source>
</evidence>
<dbReference type="PANTHER" id="PTHR11439">
    <property type="entry name" value="GAG-POL-RELATED RETROTRANSPOSON"/>
    <property type="match status" value="1"/>
</dbReference>
<dbReference type="PANTHER" id="PTHR11439:SF440">
    <property type="entry name" value="INTEGRASE CATALYTIC DOMAIN-CONTAINING PROTEIN"/>
    <property type="match status" value="1"/>
</dbReference>
<dbReference type="InterPro" id="IPR057670">
    <property type="entry name" value="SH3_retrovirus"/>
</dbReference>
<dbReference type="InterPro" id="IPR043502">
    <property type="entry name" value="DNA/RNA_pol_sf"/>
</dbReference>
<dbReference type="AlphaFoldDB" id="A0A9W6U7R9"/>
<accession>A0A9W6U7R9</accession>
<dbReference type="Pfam" id="PF25597">
    <property type="entry name" value="SH3_retrovirus"/>
    <property type="match status" value="1"/>
</dbReference>
<comment type="caution">
    <text evidence="4">The sequence shown here is derived from an EMBL/GenBank/DDBJ whole genome shotgun (WGS) entry which is preliminary data.</text>
</comment>
<evidence type="ECO:0000256" key="1">
    <source>
        <dbReference type="SAM" id="MobiDB-lite"/>
    </source>
</evidence>
<keyword evidence="5" id="KW-1185">Reference proteome</keyword>